<reference evidence="1 2" key="1">
    <citation type="submission" date="2019-07" db="EMBL/GenBank/DDBJ databases">
        <title>The draft genome sequence of Aquimarina algiphila M91.</title>
        <authorList>
            <person name="Meng X."/>
        </authorList>
    </citation>
    <scope>NUCLEOTIDE SEQUENCE [LARGE SCALE GENOMIC DNA]</scope>
    <source>
        <strain evidence="1 2">M91</strain>
    </source>
</reference>
<protein>
    <submittedName>
        <fullName evidence="1">Uncharacterized protein</fullName>
    </submittedName>
</protein>
<dbReference type="EMBL" id="VLNR01000064">
    <property type="protein sequence ID" value="TSE05213.1"/>
    <property type="molecule type" value="Genomic_DNA"/>
</dbReference>
<dbReference type="RefSeq" id="WP_143918138.1">
    <property type="nucleotide sequence ID" value="NZ_CANMXV010000185.1"/>
</dbReference>
<sequence>MKIQDTLKRVYDELPREFKTRPSQICDVSPAYFNRIVNGEPKGKDIYVEALDAVIQTGEEFKEWAIDKADRIINCKSNEE</sequence>
<evidence type="ECO:0000313" key="1">
    <source>
        <dbReference type="EMBL" id="TSE05213.1"/>
    </source>
</evidence>
<name>A0A554VE00_9FLAO</name>
<keyword evidence="2" id="KW-1185">Reference proteome</keyword>
<comment type="caution">
    <text evidence="1">The sequence shown here is derived from an EMBL/GenBank/DDBJ whole genome shotgun (WGS) entry which is preliminary data.</text>
</comment>
<proteinExistence type="predicted"/>
<gene>
    <name evidence="1" type="ORF">FOF46_23405</name>
</gene>
<dbReference type="Proteomes" id="UP000318833">
    <property type="component" value="Unassembled WGS sequence"/>
</dbReference>
<evidence type="ECO:0000313" key="2">
    <source>
        <dbReference type="Proteomes" id="UP000318833"/>
    </source>
</evidence>
<accession>A0A554VE00</accession>
<dbReference type="AlphaFoldDB" id="A0A554VE00"/>
<organism evidence="1 2">
    <name type="scientific">Aquimarina algiphila</name>
    <dbReference type="NCBI Taxonomy" id="2047982"/>
    <lineage>
        <taxon>Bacteria</taxon>
        <taxon>Pseudomonadati</taxon>
        <taxon>Bacteroidota</taxon>
        <taxon>Flavobacteriia</taxon>
        <taxon>Flavobacteriales</taxon>
        <taxon>Flavobacteriaceae</taxon>
        <taxon>Aquimarina</taxon>
    </lineage>
</organism>